<evidence type="ECO:0000313" key="6">
    <source>
        <dbReference type="EMBL" id="SFR97753.1"/>
    </source>
</evidence>
<feature type="compositionally biased region" description="Basic and acidic residues" evidence="5">
    <location>
        <begin position="409"/>
        <end position="433"/>
    </location>
</feature>
<feature type="compositionally biased region" description="Acidic residues" evidence="5">
    <location>
        <begin position="221"/>
        <end position="239"/>
    </location>
</feature>
<evidence type="ECO:0000313" key="7">
    <source>
        <dbReference type="Proteomes" id="UP000199062"/>
    </source>
</evidence>
<feature type="region of interest" description="Disordered" evidence="5">
    <location>
        <begin position="55"/>
        <end position="100"/>
    </location>
</feature>
<proteinExistence type="predicted"/>
<dbReference type="GO" id="GO:0000272">
    <property type="term" value="P:polysaccharide catabolic process"/>
    <property type="evidence" value="ECO:0007669"/>
    <property type="project" value="InterPro"/>
</dbReference>
<sequence length="1736" mass="184802">MGVRERGQGRVELVSERRQPVLALVLAALLVTSAVVAGVPGGALAAGNDATTDGTVTPGSAGNAGPGAGAGNSPTDSVVGSAQPTDPDGDGNYEDVNGDGTFDVVDSQALLAHLSSPAVQRNAASYDFTGDGRTDVSDVQWLYVHAIDPASDDADGDGLSNEAEIELGTNAFAADTDDDGIDDWTETNGGDPVDTDGDGIIDARDDDSDGDRIPDLREGTNDTDGDGTPDYRDPDDDGDGIPTRVEALDGANFTHDVDFDGTVNWRDTDADGDGTPDGVEGTNDTDGDGMPDYLDNDRDNDGLPDHYERNVTGTDPTNNDSDSSEVAYDAADNGVIDGMEDFDNDTLGAYREYTIGTDPFVADTDGDGLSDGFEHRHEAFDPLAADTNDDGVEDGAGDLDDDGLDNAGEDAHGTLVDHNDTDRDGLEDGREVDLGTDPTKADTDDDGLNDAEELALGTDPLDEDTDGDGTLDGEETFETTATENETGATVTMRGSGSLADDVTVEPKPTYFADQSASAGPTVHVVNRTDFENATVTLPVDSAIPDSASENLSVYKWNGSANDTWSPVETTIENGTASATVESFSYFTVLDTEKWTGAVTLDETTRPISLNGTRNVTCSEACDVQNESTLILGGEPTAQKITVEQGDRSFEVVPLSNGERIEEFYDYGNSQINSPLPIFESDKSQLFFWSGPEGLSLVLLHDEPSDGSGGAVTMRFDGLPLGQGSWVTKDDPNDFVSDTHANWHWNVKRTDGGAFRGGLTNESVTIDPAFNDAAEVSPLDPGTLEVWQVLTGRATDPRNVSLDQEEPVTVHVPEAPSSNSSSDTDGDSGSAAFDYDLSDGTDSVVVAYQTEQTNVAPGATVEVTGANGETVSEDLNIGTVGTIQEAVNVSSLADGPATVRVRADGVNLRAELVGQSTFDSDGDGIPDSIEEQTWTMPNGPAETFSTDPHDADTDGDGVPDGEEVQFTRTVEDGELVVEPVVRSNPTKTDTDGDGLTDREEHEGWTIGVAHDRGQAERYASAKADSDRNANAVLTEINVTSNPLVADSDEDGVGDFTEFRDGTNPNDADTDADGIPDGEEYAENLDPAIHDHEAPAVHPYSVEADNFQRTSYTVSLGVSDPSGFTTVAFYKKGKRQTEITAVDTTAETYSGVDITVDRGFFDSIFAGASGLFRPTTVDVETTDVHGNERRQAIKGPDTFGQAARAYDTIPIDAGETGFVGLMSFSSGTTTVLGESIVGIVEMVTNPGKFVDQMVQLGQMILDNPAIITKLPGLMADQIQSQHETRNPFDRGDEQYTTFGGGWSLGYATGTVAPAAASGGGSVVQKGLTKSRKLQRLVDAADSATPSRVPNGVKPHVLREAGKVDDALPDTNVRTGTLSAKLNRMPGPKRTEVTEQFDELDPQTKRYLGETDVDNPASKSADLFRNAGPDGRRALNDLADTDREAADALLEMDDAATQRRFVKAYQHDEVDADELSTALRRYDELDASGKDAADDLLASTGDDGSKLLANADDDTVRILADGSGDVDHSFRRAVARAADSNAIDSYAQLDRAVRRFDDLDGDRADTFRRLAADDTTGDSWLRVAGSSDIDSDSVRRTIDRVEEIEHGSRVERYRKASDVNDRDYDSSTEDPYTEGSIVVEFETTEKMRFARVHGDSNQARSWMFRDRGEIEGLSPAEIKEKYSLPNEPTFVSDVEVPEGTSVRTGDVASNFGGRQGATQFELLDRLDASSFTNPKELPL</sequence>
<feature type="region of interest" description="Disordered" evidence="5">
    <location>
        <begin position="171"/>
        <end position="325"/>
    </location>
</feature>
<evidence type="ECO:0000256" key="2">
    <source>
        <dbReference type="ARBA" id="ARBA00022525"/>
    </source>
</evidence>
<feature type="compositionally biased region" description="Low complexity" evidence="5">
    <location>
        <begin position="816"/>
        <end position="829"/>
    </location>
</feature>
<gene>
    <name evidence="6" type="ORF">SAMN05216559_1908</name>
</gene>
<comment type="subcellular location">
    <subcellularLocation>
        <location evidence="1">Secreted</location>
    </subcellularLocation>
</comment>
<dbReference type="GO" id="GO:0005509">
    <property type="term" value="F:calcium ion binding"/>
    <property type="evidence" value="ECO:0007669"/>
    <property type="project" value="InterPro"/>
</dbReference>
<evidence type="ECO:0000256" key="1">
    <source>
        <dbReference type="ARBA" id="ARBA00004613"/>
    </source>
</evidence>
<feature type="compositionally biased region" description="Acidic residues" evidence="5">
    <location>
        <begin position="460"/>
        <end position="477"/>
    </location>
</feature>
<feature type="compositionally biased region" description="Polar residues" evidence="5">
    <location>
        <begin position="75"/>
        <end position="84"/>
    </location>
</feature>
<dbReference type="Pfam" id="PF18884">
    <property type="entry name" value="TSP3_bac"/>
    <property type="match status" value="7"/>
</dbReference>
<feature type="compositionally biased region" description="Acidic residues" evidence="5">
    <location>
        <begin position="443"/>
        <end position="453"/>
    </location>
</feature>
<dbReference type="EMBL" id="FOZK01000002">
    <property type="protein sequence ID" value="SFR97753.1"/>
    <property type="molecule type" value="Genomic_DNA"/>
</dbReference>
<feature type="compositionally biased region" description="Basic and acidic residues" evidence="5">
    <location>
        <begin position="210"/>
        <end position="220"/>
    </location>
</feature>
<feature type="compositionally biased region" description="Acidic residues" evidence="5">
    <location>
        <begin position="175"/>
        <end position="185"/>
    </location>
</feature>
<feature type="compositionally biased region" description="Low complexity" evidence="5">
    <location>
        <begin position="478"/>
        <end position="491"/>
    </location>
</feature>
<dbReference type="InterPro" id="IPR053180">
    <property type="entry name" value="Ca-binding_acidic-repeat"/>
</dbReference>
<feature type="region of interest" description="Disordered" evidence="5">
    <location>
        <begin position="383"/>
        <end position="499"/>
    </location>
</feature>
<dbReference type="STRING" id="767519.SAMN05216559_1908"/>
<keyword evidence="2" id="KW-0964">Secreted</keyword>
<dbReference type="InterPro" id="IPR036439">
    <property type="entry name" value="Dockerin_dom_sf"/>
</dbReference>
<dbReference type="SUPFAM" id="SSF103647">
    <property type="entry name" value="TSP type-3 repeat"/>
    <property type="match status" value="2"/>
</dbReference>
<dbReference type="InterPro" id="IPR059100">
    <property type="entry name" value="TSP3_bac"/>
</dbReference>
<evidence type="ECO:0000256" key="3">
    <source>
        <dbReference type="ARBA" id="ARBA00022729"/>
    </source>
</evidence>
<dbReference type="SUPFAM" id="SSF63446">
    <property type="entry name" value="Type I dockerin domain"/>
    <property type="match status" value="1"/>
</dbReference>
<keyword evidence="7" id="KW-1185">Reference proteome</keyword>
<dbReference type="Gene3D" id="4.10.1080.10">
    <property type="entry name" value="TSP type-3 repeat"/>
    <property type="match status" value="1"/>
</dbReference>
<keyword evidence="3" id="KW-0732">Signal</keyword>
<protein>
    <submittedName>
        <fullName evidence="6">Uncharacterized protein</fullName>
    </submittedName>
</protein>
<feature type="compositionally biased region" description="Acidic residues" evidence="5">
    <location>
        <begin position="87"/>
        <end position="97"/>
    </location>
</feature>
<feature type="region of interest" description="Disordered" evidence="5">
    <location>
        <begin position="796"/>
        <end position="835"/>
    </location>
</feature>
<evidence type="ECO:0000256" key="4">
    <source>
        <dbReference type="ARBA" id="ARBA00022837"/>
    </source>
</evidence>
<name>A0A1I6L2L4_9EURY</name>
<feature type="compositionally biased region" description="Polar residues" evidence="5">
    <location>
        <begin position="311"/>
        <end position="321"/>
    </location>
</feature>
<accession>A0A1I6L2L4</accession>
<keyword evidence="4" id="KW-0106">Calcium</keyword>
<organism evidence="6 7">
    <name type="scientific">Halomicrobium zhouii</name>
    <dbReference type="NCBI Taxonomy" id="767519"/>
    <lineage>
        <taxon>Archaea</taxon>
        <taxon>Methanobacteriati</taxon>
        <taxon>Methanobacteriota</taxon>
        <taxon>Stenosarchaea group</taxon>
        <taxon>Halobacteria</taxon>
        <taxon>Halobacteriales</taxon>
        <taxon>Haloarculaceae</taxon>
        <taxon>Halomicrobium</taxon>
    </lineage>
</organism>
<feature type="compositionally biased region" description="Acidic residues" evidence="5">
    <location>
        <begin position="387"/>
        <end position="408"/>
    </location>
</feature>
<dbReference type="PANTHER" id="PTHR37467">
    <property type="entry name" value="EXPORTED CALCIUM-BINDING GLYCOPROTEIN-RELATED"/>
    <property type="match status" value="1"/>
</dbReference>
<dbReference type="Gene3D" id="1.10.1330.10">
    <property type="entry name" value="Dockerin domain"/>
    <property type="match status" value="1"/>
</dbReference>
<reference evidence="6 7" key="1">
    <citation type="submission" date="2016-10" db="EMBL/GenBank/DDBJ databases">
        <authorList>
            <person name="de Groot N.N."/>
        </authorList>
    </citation>
    <scope>NUCLEOTIDE SEQUENCE [LARGE SCALE GENOMIC DNA]</scope>
    <source>
        <strain evidence="6 7">CGMCC 1.10457</strain>
    </source>
</reference>
<evidence type="ECO:0000256" key="5">
    <source>
        <dbReference type="SAM" id="MobiDB-lite"/>
    </source>
</evidence>
<dbReference type="Proteomes" id="UP000199062">
    <property type="component" value="Unassembled WGS sequence"/>
</dbReference>
<dbReference type="InterPro" id="IPR028974">
    <property type="entry name" value="TSP_type-3_rpt"/>
</dbReference>
<feature type="compositionally biased region" description="Basic and acidic residues" evidence="5">
    <location>
        <begin position="295"/>
        <end position="309"/>
    </location>
</feature>
<feature type="compositionally biased region" description="Acidic residues" evidence="5">
    <location>
        <begin position="193"/>
        <end position="209"/>
    </location>
</feature>
<dbReference type="PANTHER" id="PTHR37467:SF1">
    <property type="entry name" value="EXPORTED CALCIUM-BINDING GLYCOPROTEIN"/>
    <property type="match status" value="1"/>
</dbReference>